<accession>A0A0E9R7B2</accession>
<reference evidence="2" key="1">
    <citation type="submission" date="2014-11" db="EMBL/GenBank/DDBJ databases">
        <authorList>
            <person name="Amaro Gonzalez C."/>
        </authorList>
    </citation>
    <scope>NUCLEOTIDE SEQUENCE</scope>
</reference>
<dbReference type="AlphaFoldDB" id="A0A0E9R7B2"/>
<protein>
    <submittedName>
        <fullName evidence="2">Uncharacterized protein</fullName>
    </submittedName>
</protein>
<organism evidence="2">
    <name type="scientific">Anguilla anguilla</name>
    <name type="common">European freshwater eel</name>
    <name type="synonym">Muraena anguilla</name>
    <dbReference type="NCBI Taxonomy" id="7936"/>
    <lineage>
        <taxon>Eukaryota</taxon>
        <taxon>Metazoa</taxon>
        <taxon>Chordata</taxon>
        <taxon>Craniata</taxon>
        <taxon>Vertebrata</taxon>
        <taxon>Euteleostomi</taxon>
        <taxon>Actinopterygii</taxon>
        <taxon>Neopterygii</taxon>
        <taxon>Teleostei</taxon>
        <taxon>Anguilliformes</taxon>
        <taxon>Anguillidae</taxon>
        <taxon>Anguilla</taxon>
    </lineage>
</organism>
<sequence>MAAITVPRTIFNKKASLLGVPEDPCQSGPVLPRVSLCALTKRGGLNGNRNRGRNKNAAPRQQKRY</sequence>
<evidence type="ECO:0000256" key="1">
    <source>
        <dbReference type="SAM" id="MobiDB-lite"/>
    </source>
</evidence>
<reference evidence="2" key="2">
    <citation type="journal article" date="2015" name="Fish Shellfish Immunol.">
        <title>Early steps in the European eel (Anguilla anguilla)-Vibrio vulnificus interaction in the gills: Role of the RtxA13 toxin.</title>
        <authorList>
            <person name="Callol A."/>
            <person name="Pajuelo D."/>
            <person name="Ebbesson L."/>
            <person name="Teles M."/>
            <person name="MacKenzie S."/>
            <person name="Amaro C."/>
        </authorList>
    </citation>
    <scope>NUCLEOTIDE SEQUENCE</scope>
</reference>
<name>A0A0E9R7B2_ANGAN</name>
<dbReference type="EMBL" id="GBXM01084232">
    <property type="protein sequence ID" value="JAH24345.1"/>
    <property type="molecule type" value="Transcribed_RNA"/>
</dbReference>
<feature type="region of interest" description="Disordered" evidence="1">
    <location>
        <begin position="41"/>
        <end position="65"/>
    </location>
</feature>
<proteinExistence type="predicted"/>
<evidence type="ECO:0000313" key="2">
    <source>
        <dbReference type="EMBL" id="JAH24345.1"/>
    </source>
</evidence>